<organism evidence="1">
    <name type="scientific">virus sp. ctx9V1</name>
    <dbReference type="NCBI Taxonomy" id="2828001"/>
    <lineage>
        <taxon>Viruses</taxon>
    </lineage>
</organism>
<sequence>MSTGWYKTKAGNNIRKENLERFKAKFGDSLHYDVYNQKTGMKHSFENILNNEQLNDCVETIAFYIVEKALEEGRVNAVGDNIDQLTITGTNIKKLIGVDMMK</sequence>
<accession>A0A8S5RDN1</accession>
<reference evidence="1" key="1">
    <citation type="journal article" date="2021" name="Proc. Natl. Acad. Sci. U.S.A.">
        <title>A Catalog of Tens of Thousands of Viruses from Human Metagenomes Reveals Hidden Associations with Chronic Diseases.</title>
        <authorList>
            <person name="Tisza M.J."/>
            <person name="Buck C.B."/>
        </authorList>
    </citation>
    <scope>NUCLEOTIDE SEQUENCE</scope>
    <source>
        <strain evidence="1">Ctx9V1</strain>
    </source>
</reference>
<name>A0A8S5RDN1_9VIRU</name>
<protein>
    <submittedName>
        <fullName evidence="1">Uncharacterized protein</fullName>
    </submittedName>
</protein>
<evidence type="ECO:0000313" key="1">
    <source>
        <dbReference type="EMBL" id="DAE29181.1"/>
    </source>
</evidence>
<dbReference type="EMBL" id="BK059093">
    <property type="protein sequence ID" value="DAE29181.1"/>
    <property type="molecule type" value="Genomic_DNA"/>
</dbReference>
<proteinExistence type="predicted"/>